<keyword evidence="1" id="KW-0433">Leucine-rich repeat</keyword>
<feature type="transmembrane region" description="Helical" evidence="5">
    <location>
        <begin position="480"/>
        <end position="506"/>
    </location>
</feature>
<dbReference type="Pfam" id="PF00560">
    <property type="entry name" value="LRR_1"/>
    <property type="match status" value="1"/>
</dbReference>
<dbReference type="SMART" id="SM00364">
    <property type="entry name" value="LRR_BAC"/>
    <property type="match status" value="3"/>
</dbReference>
<dbReference type="InterPro" id="IPR036116">
    <property type="entry name" value="FN3_sf"/>
</dbReference>
<dbReference type="InterPro" id="IPR032675">
    <property type="entry name" value="LRR_dom_sf"/>
</dbReference>
<dbReference type="SMART" id="SM00369">
    <property type="entry name" value="LRR_TYP"/>
    <property type="match status" value="6"/>
</dbReference>
<proteinExistence type="predicted"/>
<dbReference type="InterPro" id="IPR003961">
    <property type="entry name" value="FN3_dom"/>
</dbReference>
<dbReference type="Proteomes" id="UP001186944">
    <property type="component" value="Unassembled WGS sequence"/>
</dbReference>
<keyword evidence="5" id="KW-0472">Membrane</keyword>
<comment type="caution">
    <text evidence="8">The sequence shown here is derived from an EMBL/GenBank/DDBJ whole genome shotgun (WGS) entry which is preliminary data.</text>
</comment>
<feature type="domain" description="LRRCT" evidence="7">
    <location>
        <begin position="299"/>
        <end position="357"/>
    </location>
</feature>
<evidence type="ECO:0000313" key="8">
    <source>
        <dbReference type="EMBL" id="KAK3095822.1"/>
    </source>
</evidence>
<dbReference type="PROSITE" id="PS51450">
    <property type="entry name" value="LRR"/>
    <property type="match status" value="3"/>
</dbReference>
<dbReference type="AlphaFoldDB" id="A0AA89C5S8"/>
<dbReference type="PANTHER" id="PTHR24366:SF161">
    <property type="entry name" value="TIR DOMAIN-CONTAINING PROTEIN"/>
    <property type="match status" value="1"/>
</dbReference>
<dbReference type="InterPro" id="IPR003591">
    <property type="entry name" value="Leu-rich_rpt_typical-subtyp"/>
</dbReference>
<dbReference type="PANTHER" id="PTHR24366">
    <property type="entry name" value="IG(IMMUNOGLOBULIN) AND LRR(LEUCINE RICH REPEAT) DOMAINS"/>
    <property type="match status" value="1"/>
</dbReference>
<evidence type="ECO:0000259" key="7">
    <source>
        <dbReference type="SMART" id="SM00082"/>
    </source>
</evidence>
<gene>
    <name evidence="8" type="ORF">FSP39_019659</name>
</gene>
<evidence type="ECO:0000256" key="4">
    <source>
        <dbReference type="ARBA" id="ARBA00023157"/>
    </source>
</evidence>
<feature type="chain" id="PRO_5041676518" description="LRRCT domain-containing protein" evidence="6">
    <location>
        <begin position="19"/>
        <end position="528"/>
    </location>
</feature>
<keyword evidence="9" id="KW-1185">Reference proteome</keyword>
<keyword evidence="3" id="KW-0677">Repeat</keyword>
<dbReference type="SUPFAM" id="SSF52058">
    <property type="entry name" value="L domain-like"/>
    <property type="match status" value="1"/>
</dbReference>
<dbReference type="Gene3D" id="3.80.10.10">
    <property type="entry name" value="Ribonuclease Inhibitor"/>
    <property type="match status" value="2"/>
</dbReference>
<accession>A0AA89C5S8</accession>
<reference evidence="8" key="1">
    <citation type="submission" date="2019-08" db="EMBL/GenBank/DDBJ databases">
        <title>The improved chromosome-level genome for the pearl oyster Pinctada fucata martensii using PacBio sequencing and Hi-C.</title>
        <authorList>
            <person name="Zheng Z."/>
        </authorList>
    </citation>
    <scope>NUCLEOTIDE SEQUENCE</scope>
    <source>
        <strain evidence="8">ZZ-2019</strain>
        <tissue evidence="8">Adductor muscle</tissue>
    </source>
</reference>
<dbReference type="Pfam" id="PF13855">
    <property type="entry name" value="LRR_8"/>
    <property type="match status" value="1"/>
</dbReference>
<keyword evidence="2 6" id="KW-0732">Signal</keyword>
<dbReference type="SMART" id="SM00365">
    <property type="entry name" value="LRR_SD22"/>
    <property type="match status" value="4"/>
</dbReference>
<feature type="signal peptide" evidence="6">
    <location>
        <begin position="1"/>
        <end position="18"/>
    </location>
</feature>
<keyword evidence="4" id="KW-1015">Disulfide bond</keyword>
<evidence type="ECO:0000256" key="6">
    <source>
        <dbReference type="SAM" id="SignalP"/>
    </source>
</evidence>
<dbReference type="EMBL" id="VSWD01000008">
    <property type="protein sequence ID" value="KAK3095822.1"/>
    <property type="molecule type" value="Genomic_DNA"/>
</dbReference>
<keyword evidence="5" id="KW-1133">Transmembrane helix</keyword>
<protein>
    <recommendedName>
        <fullName evidence="7">LRRCT domain-containing protein</fullName>
    </recommendedName>
</protein>
<evidence type="ECO:0000256" key="2">
    <source>
        <dbReference type="ARBA" id="ARBA00022729"/>
    </source>
</evidence>
<keyword evidence="5" id="KW-0812">Transmembrane</keyword>
<evidence type="ECO:0000313" key="9">
    <source>
        <dbReference type="Proteomes" id="UP001186944"/>
    </source>
</evidence>
<dbReference type="CDD" id="cd00063">
    <property type="entry name" value="FN3"/>
    <property type="match status" value="1"/>
</dbReference>
<evidence type="ECO:0000256" key="1">
    <source>
        <dbReference type="ARBA" id="ARBA00022614"/>
    </source>
</evidence>
<dbReference type="InterPro" id="IPR000483">
    <property type="entry name" value="Cys-rich_flank_reg_C"/>
</dbReference>
<dbReference type="InterPro" id="IPR001611">
    <property type="entry name" value="Leu-rich_rpt"/>
</dbReference>
<evidence type="ECO:0000256" key="3">
    <source>
        <dbReference type="ARBA" id="ARBA00022737"/>
    </source>
</evidence>
<organism evidence="8 9">
    <name type="scientific">Pinctada imbricata</name>
    <name type="common">Atlantic pearl-oyster</name>
    <name type="synonym">Pinctada martensii</name>
    <dbReference type="NCBI Taxonomy" id="66713"/>
    <lineage>
        <taxon>Eukaryota</taxon>
        <taxon>Metazoa</taxon>
        <taxon>Spiralia</taxon>
        <taxon>Lophotrochozoa</taxon>
        <taxon>Mollusca</taxon>
        <taxon>Bivalvia</taxon>
        <taxon>Autobranchia</taxon>
        <taxon>Pteriomorphia</taxon>
        <taxon>Pterioida</taxon>
        <taxon>Pterioidea</taxon>
        <taxon>Pteriidae</taxon>
        <taxon>Pinctada</taxon>
    </lineage>
</organism>
<sequence length="528" mass="59870">MSLLTICLLQLAVSLSFAVADCPKLCSCIGTETIVLTCTGLGLDSWPSTIPQHTSTVNVSHNEIGFLDTAENVHTTSVESIDISYNLLEKINGQWILQYPFLKSLNITRNKIKKLDFALSSNIQKLILNFNSMELLDVKHLMSFRKLKELHLEGNTIRLLKSSDVNSVSETNSPLETLSLRNNSVSAINGDSFSGLTNLKHIYLAHNKIRSVSKDAFQVTTKLEVLDLSYNEISAIADGTLQKLDHLQFLSLSNNRLVKIPGKLPALQWLDVSYNRLAKISESCGSNIYQHDVLLLGGNPFICDCHLQWLKDFLETRKYLQKYMNVEHSKFFPTCSGPSKIANKGWDILQSDEFICEKSNFETADSAKEEDAVNFIASHIGDSYIKLEWDFQEGLLSKKSSCRINYHPFGRRNLLKSKVIENRAGKYMNTLQDLIEGTPYVVCLQVLNENGGQDYEKCLEIVTKDSESENSKETWVITDYLFWSCLFICIICLLSYVFDNTLYVLVVNKLFEKMRENSVEKNHNKKCD</sequence>
<dbReference type="SMART" id="SM00082">
    <property type="entry name" value="LRRCT"/>
    <property type="match status" value="1"/>
</dbReference>
<dbReference type="SUPFAM" id="SSF49265">
    <property type="entry name" value="Fibronectin type III"/>
    <property type="match status" value="1"/>
</dbReference>
<evidence type="ECO:0000256" key="5">
    <source>
        <dbReference type="SAM" id="Phobius"/>
    </source>
</evidence>
<name>A0AA89C5S8_PINIB</name>